<keyword evidence="2" id="KW-1185">Reference proteome</keyword>
<comment type="caution">
    <text evidence="1">The sequence shown here is derived from an EMBL/GenBank/DDBJ whole genome shotgun (WGS) entry which is preliminary data.</text>
</comment>
<feature type="non-terminal residue" evidence="1">
    <location>
        <position position="1"/>
    </location>
</feature>
<dbReference type="EMBL" id="CM043799">
    <property type="protein sequence ID" value="KAI4804816.1"/>
    <property type="molecule type" value="Genomic_DNA"/>
</dbReference>
<evidence type="ECO:0000313" key="1">
    <source>
        <dbReference type="EMBL" id="KAI4804816.1"/>
    </source>
</evidence>
<gene>
    <name evidence="1" type="ORF">KUCAC02_026429</name>
</gene>
<feature type="non-terminal residue" evidence="1">
    <location>
        <position position="96"/>
    </location>
</feature>
<evidence type="ECO:0000313" key="2">
    <source>
        <dbReference type="Proteomes" id="UP001057452"/>
    </source>
</evidence>
<dbReference type="Proteomes" id="UP001057452">
    <property type="component" value="Chromosome 15"/>
</dbReference>
<sequence>SVYGVLVVLFGWAPHSLCFFEYLEWVLYEKAYLKKDLRDPRLSPTAAQLWPLSFDPPTLQPFTKALISQQKCVQQHQQLLYSCNESSLSGSQGNVT</sequence>
<protein>
    <submittedName>
        <fullName evidence="1">Uncharacterized protein</fullName>
    </submittedName>
</protein>
<reference evidence="1" key="1">
    <citation type="submission" date="2022-05" db="EMBL/GenBank/DDBJ databases">
        <title>Chromosome-level genome of Chaenocephalus aceratus.</title>
        <authorList>
            <person name="Park H."/>
        </authorList>
    </citation>
    <scope>NUCLEOTIDE SEQUENCE</scope>
    <source>
        <strain evidence="1">KU_202001</strain>
    </source>
</reference>
<accession>A0ACB9VWM7</accession>
<organism evidence="1 2">
    <name type="scientific">Chaenocephalus aceratus</name>
    <name type="common">Blackfin icefish</name>
    <name type="synonym">Chaenichthys aceratus</name>
    <dbReference type="NCBI Taxonomy" id="36190"/>
    <lineage>
        <taxon>Eukaryota</taxon>
        <taxon>Metazoa</taxon>
        <taxon>Chordata</taxon>
        <taxon>Craniata</taxon>
        <taxon>Vertebrata</taxon>
        <taxon>Euteleostomi</taxon>
        <taxon>Actinopterygii</taxon>
        <taxon>Neopterygii</taxon>
        <taxon>Teleostei</taxon>
        <taxon>Neoteleostei</taxon>
        <taxon>Acanthomorphata</taxon>
        <taxon>Eupercaria</taxon>
        <taxon>Perciformes</taxon>
        <taxon>Notothenioidei</taxon>
        <taxon>Channichthyidae</taxon>
        <taxon>Chaenocephalus</taxon>
    </lineage>
</organism>
<proteinExistence type="predicted"/>
<name>A0ACB9VWM7_CHAAC</name>